<gene>
    <name evidence="1" type="ORF">ACCO45_009882</name>
</gene>
<sequence length="164" mass="18506">MKPWKQQSLFANLLAEENIFSTFPMPQHPYDRSSSSRFSCGSRGDQHDLDRRGTVRARAADEIVAVLDPAALLHCRKGSPESIVIIIYFYTVSIFVEAILPSAACFGKLVLNCTEDIALRFSLRIKPSQSIYDECDRSKTLEMLMSFALAKLRKFRLSIPDDNA</sequence>
<proteinExistence type="predicted"/>
<protein>
    <submittedName>
        <fullName evidence="1">Uncharacterized protein</fullName>
    </submittedName>
</protein>
<dbReference type="Proteomes" id="UP001638806">
    <property type="component" value="Unassembled WGS sequence"/>
</dbReference>
<reference evidence="1" key="1">
    <citation type="submission" date="2024-12" db="EMBL/GenBank/DDBJ databases">
        <title>Comparative genomics and development of molecular markers within Purpureocillium lilacinum and among Purpureocillium species.</title>
        <authorList>
            <person name="Yeh Z.-Y."/>
            <person name="Ni N.-T."/>
            <person name="Lo P.-H."/>
            <person name="Mushyakhwo K."/>
            <person name="Lin C.-F."/>
            <person name="Nai Y.-S."/>
        </authorList>
    </citation>
    <scope>NUCLEOTIDE SEQUENCE</scope>
    <source>
        <strain evidence="1">NCHU-NPUST-175</strain>
    </source>
</reference>
<name>A0ACC4DIM8_PURLI</name>
<dbReference type="EMBL" id="JBGNUJ010000009">
    <property type="protein sequence ID" value="KAL3955863.1"/>
    <property type="molecule type" value="Genomic_DNA"/>
</dbReference>
<comment type="caution">
    <text evidence="1">The sequence shown here is derived from an EMBL/GenBank/DDBJ whole genome shotgun (WGS) entry which is preliminary data.</text>
</comment>
<evidence type="ECO:0000313" key="1">
    <source>
        <dbReference type="EMBL" id="KAL3955863.1"/>
    </source>
</evidence>
<keyword evidence="2" id="KW-1185">Reference proteome</keyword>
<accession>A0ACC4DIM8</accession>
<organism evidence="1 2">
    <name type="scientific">Purpureocillium lilacinum</name>
    <name type="common">Paecilomyces lilacinus</name>
    <dbReference type="NCBI Taxonomy" id="33203"/>
    <lineage>
        <taxon>Eukaryota</taxon>
        <taxon>Fungi</taxon>
        <taxon>Dikarya</taxon>
        <taxon>Ascomycota</taxon>
        <taxon>Pezizomycotina</taxon>
        <taxon>Sordariomycetes</taxon>
        <taxon>Hypocreomycetidae</taxon>
        <taxon>Hypocreales</taxon>
        <taxon>Ophiocordycipitaceae</taxon>
        <taxon>Purpureocillium</taxon>
    </lineage>
</organism>
<evidence type="ECO:0000313" key="2">
    <source>
        <dbReference type="Proteomes" id="UP001638806"/>
    </source>
</evidence>